<name>A0A9P9DN20_9HYPO</name>
<dbReference type="Gene3D" id="1.10.510.10">
    <property type="entry name" value="Transferase(Phosphotransferase) domain 1"/>
    <property type="match status" value="1"/>
</dbReference>
<feature type="compositionally biased region" description="Polar residues" evidence="1">
    <location>
        <begin position="193"/>
        <end position="203"/>
    </location>
</feature>
<dbReference type="SMART" id="SM00220">
    <property type="entry name" value="S_TKc"/>
    <property type="match status" value="1"/>
</dbReference>
<evidence type="ECO:0000256" key="1">
    <source>
        <dbReference type="SAM" id="MobiDB-lite"/>
    </source>
</evidence>
<dbReference type="PROSITE" id="PS00108">
    <property type="entry name" value="PROTEIN_KINASE_ST"/>
    <property type="match status" value="1"/>
</dbReference>
<evidence type="ECO:0000313" key="3">
    <source>
        <dbReference type="EMBL" id="KAH7121889.1"/>
    </source>
</evidence>
<sequence length="918" mass="102083">MEYMHLGDLEEFLSLPLSEDEAVAIIQQATEGLVFMHDNDFIHRDLKPRNIFVCRGSPDWWVKLGDFGLAGRMNADLERMGTYGYMAPELVGFGPEDCFSHTSSVDLWALGVLAFRIIVGHLPFPTSRDLAMYTMGDDESFLQELQEVGASGECSDFIRQSMDPSSQGRLTARAAASHSWILDPEPVEASDQFPPQTSTQQHRGNWPSPALSTASSAWSTDPKANSHMFDLVNLSLRERASELSTAPVAPVHDPSPKVPCPHNDAPLDFVSFDDPPAEFTYTSIHSEEIRLLRLERGDPSGRISCGIQVFHLQNRPFQPSLPEYKALSYCWGAEEATHEISVRDLDKTPFSSNGENCWLLIRNNLYDALRCLRSRTLDLWFWIDAICINQADDVEKSHQLPKMLEIYCHADSVSIWLGETSWDWIPTQLKHVPPIHPLDFARSISDLAYLEEMLTLSSSSMRGLSSWCAFANLLKRSWFTRRWVIQEVTASHRATVHCGRKQIAWVDFASAVELFLAHLEEVRLLFQGAYTRPADVARFLSGLECSAAGAIVSATNNLLRKGDDGAILDRMFSAEALVDKFKSFAATDPRDTIYALLPLASDGPMALPGPGQSPHSLIPDYTRPIPQTYAHFVKHCVASTGSLDILCRPWALPVPPTTAQDVLPSWIQLVHRLALQGQTGGMEGESLVGEPGSHIYNVSRNMAARCRFQDSTKRTQRGGIDQPRRTLRLYAKGLQIGTITRHCGPIMNGTIPSAALDIAGWNNDCGSSDRVWRTLVADRDHRGRHSPFWFRSACLHALGKTFPGQALEISRLMTQMPRTVAQYLKRVEAVVQGKKLWQCGSVKQGVSGLGPSDTELGDVLCILFGCSVPVILRPKASASGQYYEFVGECYAHGYMDGEALAGLDEEAILRDMTEFELQ</sequence>
<reference evidence="3" key="1">
    <citation type="journal article" date="2021" name="Nat. Commun.">
        <title>Genetic determinants of endophytism in the Arabidopsis root mycobiome.</title>
        <authorList>
            <person name="Mesny F."/>
            <person name="Miyauchi S."/>
            <person name="Thiergart T."/>
            <person name="Pickel B."/>
            <person name="Atanasova L."/>
            <person name="Karlsson M."/>
            <person name="Huettel B."/>
            <person name="Barry K.W."/>
            <person name="Haridas S."/>
            <person name="Chen C."/>
            <person name="Bauer D."/>
            <person name="Andreopoulos W."/>
            <person name="Pangilinan J."/>
            <person name="LaButti K."/>
            <person name="Riley R."/>
            <person name="Lipzen A."/>
            <person name="Clum A."/>
            <person name="Drula E."/>
            <person name="Henrissat B."/>
            <person name="Kohler A."/>
            <person name="Grigoriev I.V."/>
            <person name="Martin F.M."/>
            <person name="Hacquard S."/>
        </authorList>
    </citation>
    <scope>NUCLEOTIDE SEQUENCE</scope>
    <source>
        <strain evidence="3">MPI-CAGE-AT-0021</strain>
    </source>
</reference>
<dbReference type="PANTHER" id="PTHR24148:SF64">
    <property type="entry name" value="HETEROKARYON INCOMPATIBILITY DOMAIN-CONTAINING PROTEIN"/>
    <property type="match status" value="1"/>
</dbReference>
<dbReference type="SUPFAM" id="SSF56112">
    <property type="entry name" value="Protein kinase-like (PK-like)"/>
    <property type="match status" value="1"/>
</dbReference>
<dbReference type="GO" id="GO:0004672">
    <property type="term" value="F:protein kinase activity"/>
    <property type="evidence" value="ECO:0007669"/>
    <property type="project" value="InterPro"/>
</dbReference>
<dbReference type="Pfam" id="PF26639">
    <property type="entry name" value="Het-6_barrel"/>
    <property type="match status" value="1"/>
</dbReference>
<comment type="caution">
    <text evidence="3">The sequence shown here is derived from an EMBL/GenBank/DDBJ whole genome shotgun (WGS) entry which is preliminary data.</text>
</comment>
<dbReference type="GO" id="GO:0005524">
    <property type="term" value="F:ATP binding"/>
    <property type="evidence" value="ECO:0007669"/>
    <property type="project" value="InterPro"/>
</dbReference>
<dbReference type="OrthoDB" id="3477286at2759"/>
<feature type="compositionally biased region" description="Polar residues" evidence="1">
    <location>
        <begin position="210"/>
        <end position="219"/>
    </location>
</feature>
<evidence type="ECO:0000313" key="4">
    <source>
        <dbReference type="Proteomes" id="UP000717696"/>
    </source>
</evidence>
<dbReference type="InterPro" id="IPR008271">
    <property type="entry name" value="Ser/Thr_kinase_AS"/>
</dbReference>
<feature type="region of interest" description="Disordered" evidence="1">
    <location>
        <begin position="186"/>
        <end position="219"/>
    </location>
</feature>
<dbReference type="Pfam" id="PF06985">
    <property type="entry name" value="HET"/>
    <property type="match status" value="1"/>
</dbReference>
<dbReference type="Proteomes" id="UP000717696">
    <property type="component" value="Unassembled WGS sequence"/>
</dbReference>
<feature type="domain" description="Protein kinase" evidence="2">
    <location>
        <begin position="1"/>
        <end position="181"/>
    </location>
</feature>
<protein>
    <recommendedName>
        <fullName evidence="2">Protein kinase domain-containing protein</fullName>
    </recommendedName>
</protein>
<dbReference type="InterPro" id="IPR010730">
    <property type="entry name" value="HET"/>
</dbReference>
<dbReference type="PROSITE" id="PS50011">
    <property type="entry name" value="PROTEIN_KINASE_DOM"/>
    <property type="match status" value="1"/>
</dbReference>
<keyword evidence="4" id="KW-1185">Reference proteome</keyword>
<proteinExistence type="predicted"/>
<dbReference type="AlphaFoldDB" id="A0A9P9DN20"/>
<organism evidence="3 4">
    <name type="scientific">Dactylonectria estremocensis</name>
    <dbReference type="NCBI Taxonomy" id="1079267"/>
    <lineage>
        <taxon>Eukaryota</taxon>
        <taxon>Fungi</taxon>
        <taxon>Dikarya</taxon>
        <taxon>Ascomycota</taxon>
        <taxon>Pezizomycotina</taxon>
        <taxon>Sordariomycetes</taxon>
        <taxon>Hypocreomycetidae</taxon>
        <taxon>Hypocreales</taxon>
        <taxon>Nectriaceae</taxon>
        <taxon>Dactylonectria</taxon>
    </lineage>
</organism>
<dbReference type="PANTHER" id="PTHR24148">
    <property type="entry name" value="ANKYRIN REPEAT DOMAIN-CONTAINING PROTEIN 39 HOMOLOG-RELATED"/>
    <property type="match status" value="1"/>
</dbReference>
<gene>
    <name evidence="3" type="ORF">B0J13DRAFT_567421</name>
</gene>
<dbReference type="EMBL" id="JAGMUU010000027">
    <property type="protein sequence ID" value="KAH7121889.1"/>
    <property type="molecule type" value="Genomic_DNA"/>
</dbReference>
<dbReference type="InterPro" id="IPR000719">
    <property type="entry name" value="Prot_kinase_dom"/>
</dbReference>
<dbReference type="InterPro" id="IPR011009">
    <property type="entry name" value="Kinase-like_dom_sf"/>
</dbReference>
<dbReference type="InterPro" id="IPR052895">
    <property type="entry name" value="HetReg/Transcr_Mod"/>
</dbReference>
<evidence type="ECO:0000259" key="2">
    <source>
        <dbReference type="PROSITE" id="PS50011"/>
    </source>
</evidence>
<accession>A0A9P9DN20</accession>
<dbReference type="Pfam" id="PF00069">
    <property type="entry name" value="Pkinase"/>
    <property type="match status" value="1"/>
</dbReference>